<gene>
    <name evidence="2" type="ORF">EURHEDRAFT_379035</name>
</gene>
<accession>A0A017SA55</accession>
<feature type="compositionally biased region" description="Polar residues" evidence="1">
    <location>
        <begin position="143"/>
        <end position="160"/>
    </location>
</feature>
<sequence length="399" mass="43078">MTAHNLSSGHDLPVNGIPADTYVDTPATDAFNEYVHSSNLPGSYESMMNGINGVNMESPFVDPVLATMHMAGTQFPMAPPPLPQQFAQGQNVLNSVEPFVSHQQAYPGLSQDQSQTNGDTESNAATADEASSARGPLTPVDDSATNDSASQGSEDSQSNYEAMAQLAAGGSRRAEDRESRGGEQAATQRERRTISWTPETRFELLLQVAYERRHESVSEGAWHRIADGSRGGLWKGASWNGVRLEFSRLMSERFGDYASADNARARRAQLDAVALAQRDGQPTTVIPELIHPLLTDADFEPAPRRRRAAAEPAEGDDQSTENRGRGRARTSSAPRTTRGRGRGRAARNPRTPRTQRTRRANRTTPNGDTDAENTEMIDAETSNAESGNAESPAATAEAA</sequence>
<proteinExistence type="predicted"/>
<name>A0A017SA55_ASPRC</name>
<feature type="compositionally biased region" description="Low complexity" evidence="1">
    <location>
        <begin position="389"/>
        <end position="399"/>
    </location>
</feature>
<reference evidence="3" key="1">
    <citation type="journal article" date="2014" name="Nat. Commun.">
        <title>Genomic adaptations of the halophilic Dead Sea filamentous fungus Eurotium rubrum.</title>
        <authorList>
            <person name="Kis-Papo T."/>
            <person name="Weig A.R."/>
            <person name="Riley R."/>
            <person name="Persoh D."/>
            <person name="Salamov A."/>
            <person name="Sun H."/>
            <person name="Lipzen A."/>
            <person name="Wasser S.P."/>
            <person name="Rambold G."/>
            <person name="Grigoriev I.V."/>
            <person name="Nevo E."/>
        </authorList>
    </citation>
    <scope>NUCLEOTIDE SEQUENCE [LARGE SCALE GENOMIC DNA]</scope>
    <source>
        <strain evidence="3">CBS 135680</strain>
    </source>
</reference>
<evidence type="ECO:0000256" key="1">
    <source>
        <dbReference type="SAM" id="MobiDB-lite"/>
    </source>
</evidence>
<feature type="compositionally biased region" description="Basic and acidic residues" evidence="1">
    <location>
        <begin position="172"/>
        <end position="181"/>
    </location>
</feature>
<dbReference type="Proteomes" id="UP000019804">
    <property type="component" value="Unassembled WGS sequence"/>
</dbReference>
<dbReference type="OrthoDB" id="4505038at2759"/>
<evidence type="ECO:0000313" key="3">
    <source>
        <dbReference type="Proteomes" id="UP000019804"/>
    </source>
</evidence>
<keyword evidence="3" id="KW-1185">Reference proteome</keyword>
<dbReference type="HOGENOM" id="CLU_690750_0_0_1"/>
<organism evidence="2 3">
    <name type="scientific">Aspergillus ruber (strain CBS 135680)</name>
    <dbReference type="NCBI Taxonomy" id="1388766"/>
    <lineage>
        <taxon>Eukaryota</taxon>
        <taxon>Fungi</taxon>
        <taxon>Dikarya</taxon>
        <taxon>Ascomycota</taxon>
        <taxon>Pezizomycotina</taxon>
        <taxon>Eurotiomycetes</taxon>
        <taxon>Eurotiomycetidae</taxon>
        <taxon>Eurotiales</taxon>
        <taxon>Aspergillaceae</taxon>
        <taxon>Aspergillus</taxon>
        <taxon>Aspergillus subgen. Aspergillus</taxon>
    </lineage>
</organism>
<feature type="region of interest" description="Disordered" evidence="1">
    <location>
        <begin position="108"/>
        <end position="194"/>
    </location>
</feature>
<protein>
    <submittedName>
        <fullName evidence="2">Uncharacterized protein</fullName>
    </submittedName>
</protein>
<dbReference type="AlphaFoldDB" id="A0A017SA55"/>
<evidence type="ECO:0000313" key="2">
    <source>
        <dbReference type="EMBL" id="EYE93691.1"/>
    </source>
</evidence>
<dbReference type="GeneID" id="63694253"/>
<feature type="compositionally biased region" description="Polar residues" evidence="1">
    <location>
        <begin position="110"/>
        <end position="125"/>
    </location>
</feature>
<dbReference type="RefSeq" id="XP_040637379.1">
    <property type="nucleotide sequence ID" value="XM_040779129.1"/>
</dbReference>
<feature type="compositionally biased region" description="Acidic residues" evidence="1">
    <location>
        <begin position="369"/>
        <end position="378"/>
    </location>
</feature>
<feature type="region of interest" description="Disordered" evidence="1">
    <location>
        <begin position="296"/>
        <end position="399"/>
    </location>
</feature>
<feature type="compositionally biased region" description="Basic residues" evidence="1">
    <location>
        <begin position="337"/>
        <end position="347"/>
    </location>
</feature>
<dbReference type="EMBL" id="KK088430">
    <property type="protein sequence ID" value="EYE93691.1"/>
    <property type="molecule type" value="Genomic_DNA"/>
</dbReference>